<comment type="catalytic activity">
    <reaction evidence="1 5 6">
        <text>[protein]-peptidylproline (omega=180) = [protein]-peptidylproline (omega=0)</text>
        <dbReference type="Rhea" id="RHEA:16237"/>
        <dbReference type="Rhea" id="RHEA-COMP:10747"/>
        <dbReference type="Rhea" id="RHEA-COMP:10748"/>
        <dbReference type="ChEBI" id="CHEBI:83833"/>
        <dbReference type="ChEBI" id="CHEBI:83834"/>
        <dbReference type="EC" id="5.2.1.8"/>
    </reaction>
</comment>
<evidence type="ECO:0000256" key="7">
    <source>
        <dbReference type="SAM" id="MobiDB-lite"/>
    </source>
</evidence>
<feature type="signal peptide" evidence="8">
    <location>
        <begin position="1"/>
        <end position="28"/>
    </location>
</feature>
<evidence type="ECO:0000256" key="5">
    <source>
        <dbReference type="PROSITE-ProRule" id="PRU00277"/>
    </source>
</evidence>
<dbReference type="EC" id="5.2.1.8" evidence="6"/>
<dbReference type="RefSeq" id="WP_208289726.1">
    <property type="nucleotide sequence ID" value="NZ_CP074404.1"/>
</dbReference>
<evidence type="ECO:0000313" key="11">
    <source>
        <dbReference type="Proteomes" id="UP000678317"/>
    </source>
</evidence>
<feature type="domain" description="PPIase FKBP-type" evidence="9">
    <location>
        <begin position="231"/>
        <end position="316"/>
    </location>
</feature>
<dbReference type="GO" id="GO:0016853">
    <property type="term" value="F:isomerase activity"/>
    <property type="evidence" value="ECO:0007669"/>
    <property type="project" value="UniProtKB-KW"/>
</dbReference>
<evidence type="ECO:0000256" key="3">
    <source>
        <dbReference type="ARBA" id="ARBA00023110"/>
    </source>
</evidence>
<dbReference type="InterPro" id="IPR046357">
    <property type="entry name" value="PPIase_dom_sf"/>
</dbReference>
<evidence type="ECO:0000259" key="9">
    <source>
        <dbReference type="PROSITE" id="PS50059"/>
    </source>
</evidence>
<feature type="chain" id="PRO_5045993272" description="Peptidyl-prolyl cis-trans isomerase" evidence="8">
    <location>
        <begin position="29"/>
        <end position="316"/>
    </location>
</feature>
<comment type="similarity">
    <text evidence="2 6">Belongs to the FKBP-type PPIase family.</text>
</comment>
<evidence type="ECO:0000256" key="4">
    <source>
        <dbReference type="ARBA" id="ARBA00023235"/>
    </source>
</evidence>
<dbReference type="Gene3D" id="3.10.50.40">
    <property type="match status" value="2"/>
</dbReference>
<dbReference type="InterPro" id="IPR001179">
    <property type="entry name" value="PPIase_FKBP_dom"/>
</dbReference>
<dbReference type="PROSITE" id="PS51257">
    <property type="entry name" value="PROKAR_LIPOPROTEIN"/>
    <property type="match status" value="1"/>
</dbReference>
<evidence type="ECO:0000256" key="6">
    <source>
        <dbReference type="RuleBase" id="RU003915"/>
    </source>
</evidence>
<gene>
    <name evidence="10" type="ORF">J4035_11480</name>
</gene>
<feature type="region of interest" description="Disordered" evidence="7">
    <location>
        <begin position="173"/>
        <end position="200"/>
    </location>
</feature>
<dbReference type="Pfam" id="PF00254">
    <property type="entry name" value="FKBP_C"/>
    <property type="match status" value="1"/>
</dbReference>
<comment type="caution">
    <text evidence="10">The sequence shown here is derived from an EMBL/GenBank/DDBJ whole genome shotgun (WGS) entry which is preliminary data.</text>
</comment>
<dbReference type="PROSITE" id="PS50059">
    <property type="entry name" value="FKBP_PPIASE"/>
    <property type="match status" value="1"/>
</dbReference>
<evidence type="ECO:0000256" key="1">
    <source>
        <dbReference type="ARBA" id="ARBA00000971"/>
    </source>
</evidence>
<dbReference type="SUPFAM" id="SSF54534">
    <property type="entry name" value="FKBP-like"/>
    <property type="match status" value="2"/>
</dbReference>
<keyword evidence="11" id="KW-1185">Reference proteome</keyword>
<proteinExistence type="inferred from homology"/>
<keyword evidence="3 5" id="KW-0697">Rotamase</keyword>
<dbReference type="PANTHER" id="PTHR43811">
    <property type="entry name" value="FKBP-TYPE PEPTIDYL-PROLYL CIS-TRANS ISOMERASE FKPA"/>
    <property type="match status" value="1"/>
</dbReference>
<accession>A0ABS3SID8</accession>
<evidence type="ECO:0000256" key="2">
    <source>
        <dbReference type="ARBA" id="ARBA00006577"/>
    </source>
</evidence>
<protein>
    <recommendedName>
        <fullName evidence="6">Peptidyl-prolyl cis-trans isomerase</fullName>
        <ecNumber evidence="6">5.2.1.8</ecNumber>
    </recommendedName>
</protein>
<keyword evidence="4 5" id="KW-0413">Isomerase</keyword>
<dbReference type="Proteomes" id="UP000678317">
    <property type="component" value="Unassembled WGS sequence"/>
</dbReference>
<dbReference type="EMBL" id="JAGFBM010000006">
    <property type="protein sequence ID" value="MBO3085259.1"/>
    <property type="molecule type" value="Genomic_DNA"/>
</dbReference>
<reference evidence="10 11" key="1">
    <citation type="submission" date="2021-03" db="EMBL/GenBank/DDBJ databases">
        <title>novel species in genus Cellulomonas.</title>
        <authorList>
            <person name="Zhang G."/>
        </authorList>
    </citation>
    <scope>NUCLEOTIDE SEQUENCE [LARGE SCALE GENOMIC DNA]</scope>
    <source>
        <strain evidence="11">zg-ZUI188</strain>
    </source>
</reference>
<evidence type="ECO:0000313" key="10">
    <source>
        <dbReference type="EMBL" id="MBO3085259.1"/>
    </source>
</evidence>
<organism evidence="10 11">
    <name type="scientific">Cellulomonas fengjieae</name>
    <dbReference type="NCBI Taxonomy" id="2819978"/>
    <lineage>
        <taxon>Bacteria</taxon>
        <taxon>Bacillati</taxon>
        <taxon>Actinomycetota</taxon>
        <taxon>Actinomycetes</taxon>
        <taxon>Micrococcales</taxon>
        <taxon>Cellulomonadaceae</taxon>
        <taxon>Cellulomonas</taxon>
    </lineage>
</organism>
<name>A0ABS3SID8_9CELL</name>
<dbReference type="PANTHER" id="PTHR43811:SF19">
    <property type="entry name" value="39 KDA FK506-BINDING NUCLEAR PROTEIN"/>
    <property type="match status" value="1"/>
</dbReference>
<keyword evidence="8" id="KW-0732">Signal</keyword>
<evidence type="ECO:0000256" key="8">
    <source>
        <dbReference type="SAM" id="SignalP"/>
    </source>
</evidence>
<sequence length="316" mass="31953">MRRTTTARRGYAATALVLSLGLALTACSGGSADDPKPSASSTASSTASAADVAALEKVKVEGDRGSKPTITLPTTPFEVESLVVRVVDEGDGAEITDGQTLAIQTTAVSGADGTELGDTYSSQAEKIVADDQLVPDLHDALVGQKVGVRIVFAVPSESGTNVVVGEVVDAQDTPKPLDGPEGEAVTPPAGLPTVTLDDAGKPTVTPVGGDAPTSLVVQPLIKGTGAEVTADQTLTVNYSLFLWDGTPVESSFDSGEPATFPLNGVIAGWTEGLPGQTVGSQVLLVVPPDKGYGAEATETIPANSTLIFVVDILAAS</sequence>